<accession>Q6ZG96</accession>
<dbReference type="EMBL" id="AP004150">
    <property type="protein sequence ID" value="BAD07741.1"/>
    <property type="molecule type" value="Genomic_DNA"/>
</dbReference>
<protein>
    <recommendedName>
        <fullName evidence="5">Transmembrane protein</fullName>
    </recommendedName>
</protein>
<proteinExistence type="predicted"/>
<evidence type="ECO:0000256" key="1">
    <source>
        <dbReference type="SAM" id="MobiDB-lite"/>
    </source>
</evidence>
<dbReference type="AlphaFoldDB" id="Q6ZG96"/>
<feature type="compositionally biased region" description="Basic and acidic residues" evidence="1">
    <location>
        <begin position="49"/>
        <end position="58"/>
    </location>
</feature>
<dbReference type="Proteomes" id="UP000000763">
    <property type="component" value="Chromosome 2"/>
</dbReference>
<feature type="compositionally biased region" description="Basic and acidic residues" evidence="1">
    <location>
        <begin position="70"/>
        <end position="84"/>
    </location>
</feature>
<sequence length="175" mass="20015">MRARREVEETVGLSKPKDANFASQARLQFVLNLTLSFYLTHQTNQQQKPRGECEEDASKQASNLRRKTRRDACTQQRREGERIKGNKKKKKEKNWGRGGEGMRCFASPYFGGKSVYIYISIYMCPCISSKAHSPSSPQMGTHIPNCLLFFFTNISINLFFFLNPSLCGSDEYPLP</sequence>
<keyword evidence="2" id="KW-1133">Transmembrane helix</keyword>
<evidence type="ECO:0008006" key="5">
    <source>
        <dbReference type="Google" id="ProtNLM"/>
    </source>
</evidence>
<organism evidence="3 4">
    <name type="scientific">Oryza sativa subsp. japonica</name>
    <name type="common">Rice</name>
    <dbReference type="NCBI Taxonomy" id="39947"/>
    <lineage>
        <taxon>Eukaryota</taxon>
        <taxon>Viridiplantae</taxon>
        <taxon>Streptophyta</taxon>
        <taxon>Embryophyta</taxon>
        <taxon>Tracheophyta</taxon>
        <taxon>Spermatophyta</taxon>
        <taxon>Magnoliopsida</taxon>
        <taxon>Liliopsida</taxon>
        <taxon>Poales</taxon>
        <taxon>Poaceae</taxon>
        <taxon>BOP clade</taxon>
        <taxon>Oryzoideae</taxon>
        <taxon>Oryzeae</taxon>
        <taxon>Oryzinae</taxon>
        <taxon>Oryza</taxon>
        <taxon>Oryza sativa</taxon>
    </lineage>
</organism>
<name>Q6ZG96_ORYSJ</name>
<evidence type="ECO:0000313" key="3">
    <source>
        <dbReference type="EMBL" id="BAD07741.1"/>
    </source>
</evidence>
<feature type="region of interest" description="Disordered" evidence="1">
    <location>
        <begin position="44"/>
        <end position="97"/>
    </location>
</feature>
<reference evidence="4" key="1">
    <citation type="journal article" date="2005" name="Nature">
        <title>The map-based sequence of the rice genome.</title>
        <authorList>
            <consortium name="International rice genome sequencing project (IRGSP)"/>
            <person name="Matsumoto T."/>
            <person name="Wu J."/>
            <person name="Kanamori H."/>
            <person name="Katayose Y."/>
            <person name="Fujisawa M."/>
            <person name="Namiki N."/>
            <person name="Mizuno H."/>
            <person name="Yamamoto K."/>
            <person name="Antonio B.A."/>
            <person name="Baba T."/>
            <person name="Sakata K."/>
            <person name="Nagamura Y."/>
            <person name="Aoki H."/>
            <person name="Arikawa K."/>
            <person name="Arita K."/>
            <person name="Bito T."/>
            <person name="Chiden Y."/>
            <person name="Fujitsuka N."/>
            <person name="Fukunaka R."/>
            <person name="Hamada M."/>
            <person name="Harada C."/>
            <person name="Hayashi A."/>
            <person name="Hijishita S."/>
            <person name="Honda M."/>
            <person name="Hosokawa S."/>
            <person name="Ichikawa Y."/>
            <person name="Idonuma A."/>
            <person name="Iijima M."/>
            <person name="Ikeda M."/>
            <person name="Ikeno M."/>
            <person name="Ito K."/>
            <person name="Ito S."/>
            <person name="Ito T."/>
            <person name="Ito Y."/>
            <person name="Ito Y."/>
            <person name="Iwabuchi A."/>
            <person name="Kamiya K."/>
            <person name="Karasawa W."/>
            <person name="Kurita K."/>
            <person name="Katagiri S."/>
            <person name="Kikuta A."/>
            <person name="Kobayashi H."/>
            <person name="Kobayashi N."/>
            <person name="Machita K."/>
            <person name="Maehara T."/>
            <person name="Masukawa M."/>
            <person name="Mizubayashi T."/>
            <person name="Mukai Y."/>
            <person name="Nagasaki H."/>
            <person name="Nagata Y."/>
            <person name="Naito S."/>
            <person name="Nakashima M."/>
            <person name="Nakama Y."/>
            <person name="Nakamichi Y."/>
            <person name="Nakamura M."/>
            <person name="Meguro A."/>
            <person name="Negishi M."/>
            <person name="Ohta I."/>
            <person name="Ohta T."/>
            <person name="Okamoto M."/>
            <person name="Ono N."/>
            <person name="Saji S."/>
            <person name="Sakaguchi M."/>
            <person name="Sakai K."/>
            <person name="Shibata M."/>
            <person name="Shimokawa T."/>
            <person name="Song J."/>
            <person name="Takazaki Y."/>
            <person name="Terasawa K."/>
            <person name="Tsugane M."/>
            <person name="Tsuji K."/>
            <person name="Ueda S."/>
            <person name="Waki K."/>
            <person name="Yamagata H."/>
            <person name="Yamamoto M."/>
            <person name="Yamamoto S."/>
            <person name="Yamane H."/>
            <person name="Yoshiki S."/>
            <person name="Yoshihara R."/>
            <person name="Yukawa K."/>
            <person name="Zhong H."/>
            <person name="Yano M."/>
            <person name="Yuan Q."/>
            <person name="Ouyang S."/>
            <person name="Liu J."/>
            <person name="Jones K.M."/>
            <person name="Gansberger K."/>
            <person name="Moffat K."/>
            <person name="Hill J."/>
            <person name="Bera J."/>
            <person name="Fadrosh D."/>
            <person name="Jin S."/>
            <person name="Johri S."/>
            <person name="Kim M."/>
            <person name="Overton L."/>
            <person name="Reardon M."/>
            <person name="Tsitrin T."/>
            <person name="Vuong H."/>
            <person name="Weaver B."/>
            <person name="Ciecko A."/>
            <person name="Tallon L."/>
            <person name="Jackson J."/>
            <person name="Pai G."/>
            <person name="Aken S.V."/>
            <person name="Utterback T."/>
            <person name="Reidmuller S."/>
            <person name="Feldblyum T."/>
            <person name="Hsiao J."/>
            <person name="Zismann V."/>
            <person name="Iobst S."/>
            <person name="de Vazeille A.R."/>
            <person name="Buell C.R."/>
            <person name="Ying K."/>
            <person name="Li Y."/>
            <person name="Lu T."/>
            <person name="Huang Y."/>
            <person name="Zhao Q."/>
            <person name="Feng Q."/>
            <person name="Zhang L."/>
            <person name="Zhu J."/>
            <person name="Weng Q."/>
            <person name="Mu J."/>
            <person name="Lu Y."/>
            <person name="Fan D."/>
            <person name="Liu Y."/>
            <person name="Guan J."/>
            <person name="Zhang Y."/>
            <person name="Yu S."/>
            <person name="Liu X."/>
            <person name="Zhang Y."/>
            <person name="Hong G."/>
            <person name="Han B."/>
            <person name="Choisne N."/>
            <person name="Demange N."/>
            <person name="Orjeda G."/>
            <person name="Samain S."/>
            <person name="Cattolico L."/>
            <person name="Pelletier E."/>
            <person name="Couloux A."/>
            <person name="Segurens B."/>
            <person name="Wincker P."/>
            <person name="D'Hont A."/>
            <person name="Scarpelli C."/>
            <person name="Weissenbach J."/>
            <person name="Salanoubat M."/>
            <person name="Quetier F."/>
            <person name="Yu Y."/>
            <person name="Kim H.R."/>
            <person name="Rambo T."/>
            <person name="Currie J."/>
            <person name="Collura K."/>
            <person name="Luo M."/>
            <person name="Yang T."/>
            <person name="Ammiraju J.S.S."/>
            <person name="Engler F."/>
            <person name="Soderlund C."/>
            <person name="Wing R.A."/>
            <person name="Palmer L.E."/>
            <person name="de la Bastide M."/>
            <person name="Spiegel L."/>
            <person name="Nascimento L."/>
            <person name="Zutavern T."/>
            <person name="O'Shaughnessy A."/>
            <person name="Dike S."/>
            <person name="Dedhia N."/>
            <person name="Preston R."/>
            <person name="Balija V."/>
            <person name="McCombie W.R."/>
            <person name="Chow T."/>
            <person name="Chen H."/>
            <person name="Chung M."/>
            <person name="Chen C."/>
            <person name="Shaw J."/>
            <person name="Wu H."/>
            <person name="Hsiao K."/>
            <person name="Chao Y."/>
            <person name="Chu M."/>
            <person name="Cheng C."/>
            <person name="Hour A."/>
            <person name="Lee P."/>
            <person name="Lin S."/>
            <person name="Lin Y."/>
            <person name="Liou J."/>
            <person name="Liu S."/>
            <person name="Hsing Y."/>
            <person name="Raghuvanshi S."/>
            <person name="Mohanty A."/>
            <person name="Bharti A.K."/>
            <person name="Gaur A."/>
            <person name="Gupta V."/>
            <person name="Kumar D."/>
            <person name="Ravi V."/>
            <person name="Vij S."/>
            <person name="Kapur A."/>
            <person name="Khurana P."/>
            <person name="Khurana P."/>
            <person name="Khurana J.P."/>
            <person name="Tyagi A.K."/>
            <person name="Gaikwad K."/>
            <person name="Singh A."/>
            <person name="Dalal V."/>
            <person name="Srivastava S."/>
            <person name="Dixit A."/>
            <person name="Pal A.K."/>
            <person name="Ghazi I.A."/>
            <person name="Yadav M."/>
            <person name="Pandit A."/>
            <person name="Bhargava A."/>
            <person name="Sureshbabu K."/>
            <person name="Batra K."/>
            <person name="Sharma T.R."/>
            <person name="Mohapatra T."/>
            <person name="Singh N.K."/>
            <person name="Messing J."/>
            <person name="Nelson A.B."/>
            <person name="Fuks G."/>
            <person name="Kavchok S."/>
            <person name="Keizer G."/>
            <person name="Linton E."/>
            <person name="Llaca V."/>
            <person name="Song R."/>
            <person name="Tanyolac B."/>
            <person name="Young S."/>
            <person name="Ho-Il K."/>
            <person name="Hahn J.H."/>
            <person name="Sangsakoo G."/>
            <person name="Vanavichit A."/>
            <person name="de Mattos Luiz.A.T."/>
            <person name="Zimmer P.D."/>
            <person name="Malone G."/>
            <person name="Dellagostin O."/>
            <person name="de Oliveira A.C."/>
            <person name="Bevan M."/>
            <person name="Bancroft I."/>
            <person name="Minx P."/>
            <person name="Cordum H."/>
            <person name="Wilson R."/>
            <person name="Cheng Z."/>
            <person name="Jin W."/>
            <person name="Jiang J."/>
            <person name="Leong S.A."/>
            <person name="Iwama H."/>
            <person name="Gojobori T."/>
            <person name="Itoh T."/>
            <person name="Niimura Y."/>
            <person name="Fujii Y."/>
            <person name="Habara T."/>
            <person name="Sakai H."/>
            <person name="Sato Y."/>
            <person name="Wilson G."/>
            <person name="Kumar K."/>
            <person name="McCouch S."/>
            <person name="Juretic N."/>
            <person name="Hoen D."/>
            <person name="Wright S."/>
            <person name="Bruskiewich R."/>
            <person name="Bureau T."/>
            <person name="Miyao A."/>
            <person name="Hirochika H."/>
            <person name="Nishikawa T."/>
            <person name="Kadowaki K."/>
            <person name="Sugiura M."/>
            <person name="Burr B."/>
            <person name="Sasaki T."/>
        </authorList>
    </citation>
    <scope>NUCLEOTIDE SEQUENCE [LARGE SCALE GENOMIC DNA]</scope>
    <source>
        <strain evidence="4">cv. Nipponbare</strain>
    </source>
</reference>
<keyword evidence="2" id="KW-0812">Transmembrane</keyword>
<keyword evidence="2" id="KW-0472">Membrane</keyword>
<feature type="transmembrane region" description="Helical" evidence="2">
    <location>
        <begin position="146"/>
        <end position="166"/>
    </location>
</feature>
<gene>
    <name evidence="3" type="primary">OJ1007_D04.8</name>
</gene>
<evidence type="ECO:0000313" key="4">
    <source>
        <dbReference type="Proteomes" id="UP000000763"/>
    </source>
</evidence>
<evidence type="ECO:0000256" key="2">
    <source>
        <dbReference type="SAM" id="Phobius"/>
    </source>
</evidence>
<reference evidence="4" key="2">
    <citation type="journal article" date="2008" name="Nucleic Acids Res.">
        <title>The rice annotation project database (RAP-DB): 2008 update.</title>
        <authorList>
            <consortium name="The rice annotation project (RAP)"/>
        </authorList>
    </citation>
    <scope>GENOME REANNOTATION</scope>
    <source>
        <strain evidence="4">cv. Nipponbare</strain>
    </source>
</reference>